<reference evidence="3 4" key="1">
    <citation type="submission" date="2022-05" db="EMBL/GenBank/DDBJ databases">
        <title>Sporolactobacillus sp nov CPB3-1, isolated from tree bark (Mangifera indica L.).</title>
        <authorList>
            <person name="Phuengjayaem S."/>
            <person name="Tanasupawat S."/>
        </authorList>
    </citation>
    <scope>NUCLEOTIDE SEQUENCE [LARGE SCALE GENOMIC DNA]</scope>
    <source>
        <strain evidence="3 4">CPB3-1</strain>
    </source>
</reference>
<dbReference type="PANTHER" id="PTHR31793:SF27">
    <property type="entry name" value="NOVEL THIOESTERASE SUPERFAMILY DOMAIN AND SAPOSIN A-TYPE DOMAIN CONTAINING PROTEIN (0610012H03RIK)"/>
    <property type="match status" value="1"/>
</dbReference>
<evidence type="ECO:0000313" key="3">
    <source>
        <dbReference type="EMBL" id="MCL1631163.1"/>
    </source>
</evidence>
<dbReference type="SUPFAM" id="SSF54637">
    <property type="entry name" value="Thioesterase/thiol ester dehydrase-isomerase"/>
    <property type="match status" value="1"/>
</dbReference>
<evidence type="ECO:0000256" key="2">
    <source>
        <dbReference type="ARBA" id="ARBA00022801"/>
    </source>
</evidence>
<accession>A0ABT0M951</accession>
<protein>
    <submittedName>
        <fullName evidence="3">Acyl-CoA thioesterase</fullName>
    </submittedName>
</protein>
<name>A0ABT0M951_9BACL</name>
<dbReference type="Proteomes" id="UP001203004">
    <property type="component" value="Unassembled WGS sequence"/>
</dbReference>
<dbReference type="InterPro" id="IPR050563">
    <property type="entry name" value="4-hydroxybenzoyl-CoA_TE"/>
</dbReference>
<dbReference type="Pfam" id="PF13279">
    <property type="entry name" value="4HBT_2"/>
    <property type="match status" value="1"/>
</dbReference>
<keyword evidence="4" id="KW-1185">Reference proteome</keyword>
<keyword evidence="2" id="KW-0378">Hydrolase</keyword>
<dbReference type="InterPro" id="IPR029069">
    <property type="entry name" value="HotDog_dom_sf"/>
</dbReference>
<organism evidence="3 4">
    <name type="scientific">Sporolactobacillus mangiferae</name>
    <dbReference type="NCBI Taxonomy" id="2940498"/>
    <lineage>
        <taxon>Bacteria</taxon>
        <taxon>Bacillati</taxon>
        <taxon>Bacillota</taxon>
        <taxon>Bacilli</taxon>
        <taxon>Bacillales</taxon>
        <taxon>Sporolactobacillaceae</taxon>
        <taxon>Sporolactobacillus</taxon>
    </lineage>
</organism>
<evidence type="ECO:0000313" key="4">
    <source>
        <dbReference type="Proteomes" id="UP001203004"/>
    </source>
</evidence>
<dbReference type="EMBL" id="JAMAST010000002">
    <property type="protein sequence ID" value="MCL1631163.1"/>
    <property type="molecule type" value="Genomic_DNA"/>
</dbReference>
<dbReference type="RefSeq" id="WP_249098529.1">
    <property type="nucleotide sequence ID" value="NZ_JAMAST010000002.1"/>
</dbReference>
<dbReference type="CDD" id="cd00586">
    <property type="entry name" value="4HBT"/>
    <property type="match status" value="1"/>
</dbReference>
<proteinExistence type="inferred from homology"/>
<dbReference type="Gene3D" id="3.10.129.10">
    <property type="entry name" value="Hotdog Thioesterase"/>
    <property type="match status" value="1"/>
</dbReference>
<comment type="caution">
    <text evidence="3">The sequence shown here is derived from an EMBL/GenBank/DDBJ whole genome shotgun (WGS) entry which is preliminary data.</text>
</comment>
<sequence>MITTKIPVRFVDCDGMGHVNNAVYYTYFEEGKREIFRWFTPSMNLKDWRVIVASTHCDYIQEINYGEEITVYTWISTISRSSFDVEHAIAGPNGNWHARGRVTLIGYNYERKQVVPLSEEIKDILRQHQDAPRNVPELRKIRMPDQLEE</sequence>
<gene>
    <name evidence="3" type="ORF">M3N64_04275</name>
</gene>
<comment type="similarity">
    <text evidence="1">Belongs to the 4-hydroxybenzoyl-CoA thioesterase family.</text>
</comment>
<dbReference type="PANTHER" id="PTHR31793">
    <property type="entry name" value="4-HYDROXYBENZOYL-COA THIOESTERASE FAMILY MEMBER"/>
    <property type="match status" value="1"/>
</dbReference>
<evidence type="ECO:0000256" key="1">
    <source>
        <dbReference type="ARBA" id="ARBA00005953"/>
    </source>
</evidence>